<keyword evidence="2" id="KW-1185">Reference proteome</keyword>
<dbReference type="Proteomes" id="UP001175226">
    <property type="component" value="Unassembled WGS sequence"/>
</dbReference>
<dbReference type="EMBL" id="JAUEPT010000189">
    <property type="protein sequence ID" value="KAK0429913.1"/>
    <property type="molecule type" value="Genomic_DNA"/>
</dbReference>
<protein>
    <submittedName>
        <fullName evidence="1">Uncharacterized protein</fullName>
    </submittedName>
</protein>
<comment type="caution">
    <text evidence="1">The sequence shown here is derived from an EMBL/GenBank/DDBJ whole genome shotgun (WGS) entry which is preliminary data.</text>
</comment>
<evidence type="ECO:0000313" key="2">
    <source>
        <dbReference type="Proteomes" id="UP001175226"/>
    </source>
</evidence>
<proteinExistence type="predicted"/>
<dbReference type="AlphaFoldDB" id="A0AA39IVW1"/>
<organism evidence="1 2">
    <name type="scientific">Armillaria borealis</name>
    <dbReference type="NCBI Taxonomy" id="47425"/>
    <lineage>
        <taxon>Eukaryota</taxon>
        <taxon>Fungi</taxon>
        <taxon>Dikarya</taxon>
        <taxon>Basidiomycota</taxon>
        <taxon>Agaricomycotina</taxon>
        <taxon>Agaricomycetes</taxon>
        <taxon>Agaricomycetidae</taxon>
        <taxon>Agaricales</taxon>
        <taxon>Marasmiineae</taxon>
        <taxon>Physalacriaceae</taxon>
        <taxon>Armillaria</taxon>
    </lineage>
</organism>
<gene>
    <name evidence="1" type="ORF">EV421DRAFT_1913739</name>
</gene>
<accession>A0AA39IVW1</accession>
<reference evidence="1" key="1">
    <citation type="submission" date="2023-06" db="EMBL/GenBank/DDBJ databases">
        <authorList>
            <consortium name="Lawrence Berkeley National Laboratory"/>
            <person name="Ahrendt S."/>
            <person name="Sahu N."/>
            <person name="Indic B."/>
            <person name="Wong-Bajracharya J."/>
            <person name="Merenyi Z."/>
            <person name="Ke H.-M."/>
            <person name="Monk M."/>
            <person name="Kocsube S."/>
            <person name="Drula E."/>
            <person name="Lipzen A."/>
            <person name="Balint B."/>
            <person name="Henrissat B."/>
            <person name="Andreopoulos B."/>
            <person name="Martin F.M."/>
            <person name="Harder C.B."/>
            <person name="Rigling D."/>
            <person name="Ford K.L."/>
            <person name="Foster G.D."/>
            <person name="Pangilinan J."/>
            <person name="Papanicolaou A."/>
            <person name="Barry K."/>
            <person name="LaButti K."/>
            <person name="Viragh M."/>
            <person name="Koriabine M."/>
            <person name="Yan M."/>
            <person name="Riley R."/>
            <person name="Champramary S."/>
            <person name="Plett K.L."/>
            <person name="Tsai I.J."/>
            <person name="Slot J."/>
            <person name="Sipos G."/>
            <person name="Plett J."/>
            <person name="Nagy L.G."/>
            <person name="Grigoriev I.V."/>
        </authorList>
    </citation>
    <scope>NUCLEOTIDE SEQUENCE</scope>
    <source>
        <strain evidence="1">FPL87.14</strain>
    </source>
</reference>
<sequence length="311" mass="34097">MPTLEEHLQLSCKPPFAQATLASKDLGMLPLQESIQCSRRSSNAASPSLRNFDEATPLKFEPSASLPMSSLRSLENRVNSCFNERKPYRCTSTCSPSTSKTTRMLIAEVHGQNMNLGQPIKNSRMVGAPLVPHRIHRDRDTEQSLSSVGTVTQTMMVRMMGRKADQSEDGLMKKNIPGWQLGKSAEQSSAQNSSKLSGSLTSTRPKCIVLNKSLLSGRAVNLDTVYMATHSNSINEVKTHPVSDRVTIRLTSGSSSSDAKKTIGIASEWSATWHTYARAVAVTFPHQVGELNAYHDYITSIFGSNVVDFHP</sequence>
<name>A0AA39IVW1_9AGAR</name>
<evidence type="ECO:0000313" key="1">
    <source>
        <dbReference type="EMBL" id="KAK0429913.1"/>
    </source>
</evidence>